<name>A0A0B6Z428_9EUPU</name>
<sequence>NYDSLSVDKDVFFLLKDIAPGYNIQLKAKVSEEKGNLKLDIMSLVGKHDDSLTWPAEFSITITLVSKQPMASSKKESWHTFTKRKSLYKPIKTTGKSNPIPICYFRKDIINAFIHEDTLVFKTSVKYVGDVKDTVEVV</sequence>
<proteinExistence type="predicted"/>
<dbReference type="SUPFAM" id="SSF49599">
    <property type="entry name" value="TRAF domain-like"/>
    <property type="match status" value="1"/>
</dbReference>
<gene>
    <name evidence="2" type="primary">ORF45801</name>
</gene>
<dbReference type="Pfam" id="PF21355">
    <property type="entry name" value="TRAF-mep_MATH"/>
    <property type="match status" value="1"/>
</dbReference>
<dbReference type="Gene3D" id="2.60.210.10">
    <property type="entry name" value="Apoptosis, Tumor Necrosis Factor Receptor Associated Protein 2, Chain A"/>
    <property type="match status" value="1"/>
</dbReference>
<evidence type="ECO:0000313" key="2">
    <source>
        <dbReference type="EMBL" id="CEK62661.1"/>
    </source>
</evidence>
<protein>
    <recommendedName>
        <fullName evidence="1">TRAF1-6 MATH domain-containing protein</fullName>
    </recommendedName>
</protein>
<dbReference type="InterPro" id="IPR008974">
    <property type="entry name" value="TRAF-like"/>
</dbReference>
<organism evidence="2">
    <name type="scientific">Arion vulgaris</name>
    <dbReference type="NCBI Taxonomy" id="1028688"/>
    <lineage>
        <taxon>Eukaryota</taxon>
        <taxon>Metazoa</taxon>
        <taxon>Spiralia</taxon>
        <taxon>Lophotrochozoa</taxon>
        <taxon>Mollusca</taxon>
        <taxon>Gastropoda</taxon>
        <taxon>Heterobranchia</taxon>
        <taxon>Euthyneura</taxon>
        <taxon>Panpulmonata</taxon>
        <taxon>Eupulmonata</taxon>
        <taxon>Stylommatophora</taxon>
        <taxon>Helicina</taxon>
        <taxon>Arionoidea</taxon>
        <taxon>Arionidae</taxon>
        <taxon>Arion</taxon>
    </lineage>
</organism>
<dbReference type="AlphaFoldDB" id="A0A0B6Z428"/>
<evidence type="ECO:0000259" key="1">
    <source>
        <dbReference type="Pfam" id="PF21355"/>
    </source>
</evidence>
<accession>A0A0B6Z428</accession>
<feature type="domain" description="TRAF1-6 MATH" evidence="1">
    <location>
        <begin position="21"/>
        <end position="122"/>
    </location>
</feature>
<reference evidence="2" key="1">
    <citation type="submission" date="2014-12" db="EMBL/GenBank/DDBJ databases">
        <title>Insight into the proteome of Arion vulgaris.</title>
        <authorList>
            <person name="Aradska J."/>
            <person name="Bulat T."/>
            <person name="Smidak R."/>
            <person name="Sarate P."/>
            <person name="Gangsoo J."/>
            <person name="Sialana F."/>
            <person name="Bilban M."/>
            <person name="Lubec G."/>
        </authorList>
    </citation>
    <scope>NUCLEOTIDE SEQUENCE</scope>
    <source>
        <tissue evidence="2">Skin</tissue>
    </source>
</reference>
<dbReference type="InterPro" id="IPR049342">
    <property type="entry name" value="TRAF1-6_MATH_dom"/>
</dbReference>
<dbReference type="EMBL" id="HACG01015796">
    <property type="protein sequence ID" value="CEK62661.1"/>
    <property type="molecule type" value="Transcribed_RNA"/>
</dbReference>
<feature type="non-terminal residue" evidence="2">
    <location>
        <position position="1"/>
    </location>
</feature>